<comment type="caution">
    <text evidence="1">The sequence shown here is derived from an EMBL/GenBank/DDBJ whole genome shotgun (WGS) entry which is preliminary data.</text>
</comment>
<dbReference type="AlphaFoldDB" id="A0A4Y2JSK7"/>
<gene>
    <name evidence="1" type="ORF">AVEN_2114_1</name>
</gene>
<sequence>MCSILIGTLNHHQKEIAHFHSRHQLTISVLPDDYCCRGSMSEVTKGVHVSFYSYLEYYNMLHKKPKQSMRFCISCSINKQLHNLAVWTLVNTEYLVSSRDLVIDTVFIEIELSTPFPSPNMLPHRGGGDGPGWNGRCTSGVLSAGRVTQGVKAIPLYQLKYKGNGQSQTSSLGRPMSSANRSCTLLLYRESFAYSNLLCASGFLDLV</sequence>
<evidence type="ECO:0000313" key="1">
    <source>
        <dbReference type="EMBL" id="GBM92478.1"/>
    </source>
</evidence>
<dbReference type="OrthoDB" id="6466693at2759"/>
<dbReference type="Proteomes" id="UP000499080">
    <property type="component" value="Unassembled WGS sequence"/>
</dbReference>
<reference evidence="1 2" key="1">
    <citation type="journal article" date="2019" name="Sci. Rep.">
        <title>Orb-weaving spider Araneus ventricosus genome elucidates the spidroin gene catalogue.</title>
        <authorList>
            <person name="Kono N."/>
            <person name="Nakamura H."/>
            <person name="Ohtoshi R."/>
            <person name="Moran D.A.P."/>
            <person name="Shinohara A."/>
            <person name="Yoshida Y."/>
            <person name="Fujiwara M."/>
            <person name="Mori M."/>
            <person name="Tomita M."/>
            <person name="Arakawa K."/>
        </authorList>
    </citation>
    <scope>NUCLEOTIDE SEQUENCE [LARGE SCALE GENOMIC DNA]</scope>
</reference>
<organism evidence="1 2">
    <name type="scientific">Araneus ventricosus</name>
    <name type="common">Orbweaver spider</name>
    <name type="synonym">Epeira ventricosa</name>
    <dbReference type="NCBI Taxonomy" id="182803"/>
    <lineage>
        <taxon>Eukaryota</taxon>
        <taxon>Metazoa</taxon>
        <taxon>Ecdysozoa</taxon>
        <taxon>Arthropoda</taxon>
        <taxon>Chelicerata</taxon>
        <taxon>Arachnida</taxon>
        <taxon>Araneae</taxon>
        <taxon>Araneomorphae</taxon>
        <taxon>Entelegynae</taxon>
        <taxon>Araneoidea</taxon>
        <taxon>Araneidae</taxon>
        <taxon>Araneus</taxon>
    </lineage>
</organism>
<evidence type="ECO:0000313" key="2">
    <source>
        <dbReference type="Proteomes" id="UP000499080"/>
    </source>
</evidence>
<keyword evidence="2" id="KW-1185">Reference proteome</keyword>
<name>A0A4Y2JSK7_ARAVE</name>
<proteinExistence type="predicted"/>
<protein>
    <submittedName>
        <fullName evidence="1">Uncharacterized protein</fullName>
    </submittedName>
</protein>
<dbReference type="EMBL" id="BGPR01003792">
    <property type="protein sequence ID" value="GBM92478.1"/>
    <property type="molecule type" value="Genomic_DNA"/>
</dbReference>
<accession>A0A4Y2JSK7</accession>